<dbReference type="Proteomes" id="UP000680365">
    <property type="component" value="Unassembled WGS sequence"/>
</dbReference>
<organism evidence="3 4">
    <name type="scientific">Candidatus Vampirococcus lugosii</name>
    <dbReference type="NCBI Taxonomy" id="2789015"/>
    <lineage>
        <taxon>Bacteria</taxon>
        <taxon>Candidatus Absconditibacteriota</taxon>
        <taxon>Vampirococcus</taxon>
    </lineage>
</organism>
<protein>
    <submittedName>
        <fullName evidence="3">Pectin lyase related protein</fullName>
    </submittedName>
</protein>
<dbReference type="SUPFAM" id="SSF51126">
    <property type="entry name" value="Pectin lyase-like"/>
    <property type="match status" value="2"/>
</dbReference>
<evidence type="ECO:0000256" key="1">
    <source>
        <dbReference type="SAM" id="MobiDB-lite"/>
    </source>
</evidence>
<evidence type="ECO:0000313" key="4">
    <source>
        <dbReference type="Proteomes" id="UP000680365"/>
    </source>
</evidence>
<gene>
    <name evidence="3" type="ORF">VAMP_46n157</name>
</gene>
<comment type="caution">
    <text evidence="3">The sequence shown here is derived from an EMBL/GenBank/DDBJ whole genome shotgun (WGS) entry which is preliminary data.</text>
</comment>
<evidence type="ECO:0000313" key="3">
    <source>
        <dbReference type="EMBL" id="MBS8121950.1"/>
    </source>
</evidence>
<dbReference type="SMART" id="SM00710">
    <property type="entry name" value="PbH1"/>
    <property type="match status" value="8"/>
</dbReference>
<evidence type="ECO:0000259" key="2">
    <source>
        <dbReference type="Pfam" id="PF13229"/>
    </source>
</evidence>
<proteinExistence type="predicted"/>
<feature type="non-terminal residue" evidence="3">
    <location>
        <position position="1"/>
    </location>
</feature>
<dbReference type="Pfam" id="PF13229">
    <property type="entry name" value="Beta_helix"/>
    <property type="match status" value="1"/>
</dbReference>
<dbReference type="Gene3D" id="2.160.20.10">
    <property type="entry name" value="Single-stranded right-handed beta-helix, Pectin lyase-like"/>
    <property type="match status" value="1"/>
</dbReference>
<sequence length="419" mass="46030">SDLTENKEINEKISGSGDLSEVEKESDTYFKESGGSISSGASDKCDITVKNGENIQNAIDDAQADYVICVESGTYKENLIIDKEGIALIGIGTDRPVLDGVSINEHGIFINNFDNIEIKNFEIKEFGQRGIYAEFSNNILIDNVYSHNNNVDGIRVTGSKNISIRNSKFEENANDGIGFYSYGELVNTEVLNNGERGIYHASYQASASGAIEEEKYVKIKDNKIIGNSHALTDWRNAGGVLLGVEGGIYNTFINTISVEVENNEIKDNYGSALTINHINGTSQSCSTVRGFTFCSGEDDGPIYENSQSTIKNNIISGTKNHTQSSNTGFGDGIYIDNSYNLNIDGNIIFDNEESGIRVKSNIINDTIEIKNNSIKNNNNGLYVPEKYDSNNNLVNLDELNLESNNTFENNNNIDILIEN</sequence>
<feature type="compositionally biased region" description="Basic and acidic residues" evidence="1">
    <location>
        <begin position="21"/>
        <end position="30"/>
    </location>
</feature>
<feature type="region of interest" description="Disordered" evidence="1">
    <location>
        <begin position="1"/>
        <end position="35"/>
    </location>
</feature>
<name>A0ABS5QL63_9BACT</name>
<dbReference type="GO" id="GO:0016829">
    <property type="term" value="F:lyase activity"/>
    <property type="evidence" value="ECO:0007669"/>
    <property type="project" value="UniProtKB-KW"/>
</dbReference>
<feature type="domain" description="Right handed beta helix" evidence="2">
    <location>
        <begin position="106"/>
        <end position="275"/>
    </location>
</feature>
<accession>A0ABS5QL63</accession>
<dbReference type="InterPro" id="IPR012334">
    <property type="entry name" value="Pectin_lyas_fold"/>
</dbReference>
<reference evidence="3 4" key="1">
    <citation type="journal article" date="2021" name="Nat. Commun.">
        <title>Reductive evolution and unique predatory mode in the CPR bacterium Vampirococcus lugosii.</title>
        <authorList>
            <person name="Moreira D."/>
            <person name="Zivanovic Y."/>
            <person name="Lopez-Archilla A.I."/>
            <person name="Iniesto M."/>
            <person name="Lopez-Garcia P."/>
        </authorList>
    </citation>
    <scope>NUCLEOTIDE SEQUENCE [LARGE SCALE GENOMIC DNA]</scope>
    <source>
        <strain evidence="3">Chiprana</strain>
    </source>
</reference>
<keyword evidence="3" id="KW-0456">Lyase</keyword>
<feature type="compositionally biased region" description="Basic and acidic residues" evidence="1">
    <location>
        <begin position="1"/>
        <end position="11"/>
    </location>
</feature>
<dbReference type="InterPro" id="IPR039448">
    <property type="entry name" value="Beta_helix"/>
</dbReference>
<keyword evidence="4" id="KW-1185">Reference proteome</keyword>
<dbReference type="InterPro" id="IPR011050">
    <property type="entry name" value="Pectin_lyase_fold/virulence"/>
</dbReference>
<dbReference type="InterPro" id="IPR006626">
    <property type="entry name" value="PbH1"/>
</dbReference>
<dbReference type="RefSeq" id="WP_213348964.1">
    <property type="nucleotide sequence ID" value="NZ_JAEDAM010000025.1"/>
</dbReference>
<dbReference type="EMBL" id="JAEDAM010000025">
    <property type="protein sequence ID" value="MBS8121950.1"/>
    <property type="molecule type" value="Genomic_DNA"/>
</dbReference>